<dbReference type="PIRSF" id="PIRSF028043">
    <property type="entry name" value="PP2A_B56"/>
    <property type="match status" value="1"/>
</dbReference>
<evidence type="ECO:0000256" key="9">
    <source>
        <dbReference type="SAM" id="MobiDB-lite"/>
    </source>
</evidence>
<dbReference type="GO" id="GO:0035556">
    <property type="term" value="P:intracellular signal transduction"/>
    <property type="evidence" value="ECO:0007669"/>
    <property type="project" value="UniProtKB-ARBA"/>
</dbReference>
<comment type="function">
    <text evidence="8">The B regulatory subunit might modulate substrate selectivity and catalytic activity, and also might direct the localization of the catalytic enzyme to a particular subcellular compartment.</text>
</comment>
<dbReference type="PANTHER" id="PTHR10257">
    <property type="entry name" value="SERINE/THREONINE PROTEIN PHOSPHATASE 2A PP2A REGULATORY SUBUNIT B"/>
    <property type="match status" value="1"/>
</dbReference>
<feature type="region of interest" description="Disordered" evidence="9">
    <location>
        <begin position="648"/>
        <end position="670"/>
    </location>
</feature>
<feature type="compositionally biased region" description="Polar residues" evidence="9">
    <location>
        <begin position="93"/>
        <end position="103"/>
    </location>
</feature>
<evidence type="ECO:0000313" key="11">
    <source>
        <dbReference type="Proteomes" id="UP001211065"/>
    </source>
</evidence>
<dbReference type="InterPro" id="IPR016024">
    <property type="entry name" value="ARM-type_fold"/>
</dbReference>
<dbReference type="PANTHER" id="PTHR10257:SF3">
    <property type="entry name" value="SERINE_THREONINE-PROTEIN PHOSPHATASE 2A 56 KDA REGULATORY SUBUNIT GAMMA ISOFORM"/>
    <property type="match status" value="1"/>
</dbReference>
<gene>
    <name evidence="10" type="primary">PPP2R5D</name>
    <name evidence="10" type="ORF">HK099_006911</name>
</gene>
<evidence type="ECO:0000313" key="10">
    <source>
        <dbReference type="EMBL" id="KAJ3225370.1"/>
    </source>
</evidence>
<comment type="subunit">
    <text evidence="7">PP2A consists of a common heterodimeric core enzyme, composed of a 36 kDa catalytic subunit (subunit C) and a 65 kDa constant regulatory subunit (PR65 or subunit A), that associates with a variety of regulatory subunits. Proteins that associate with the core dimer include three families of regulatory subunits B (the R2/B/PR55/B55, R3/B''/PR72/PR130/PR59 and R5/B'/B56 families), the 48 kDa variable regulatory subunit, viral proteins, and cell signaling molecules.</text>
</comment>
<dbReference type="SUPFAM" id="SSF48371">
    <property type="entry name" value="ARM repeat"/>
    <property type="match status" value="1"/>
</dbReference>
<dbReference type="Pfam" id="PF01603">
    <property type="entry name" value="B56"/>
    <property type="match status" value="1"/>
</dbReference>
<keyword evidence="5" id="KW-0597">Phosphoprotein</keyword>
<keyword evidence="4" id="KW-0963">Cytoplasm</keyword>
<dbReference type="GO" id="GO:0019888">
    <property type="term" value="F:protein phosphatase regulator activity"/>
    <property type="evidence" value="ECO:0007669"/>
    <property type="project" value="UniProtKB-UniRule"/>
</dbReference>
<keyword evidence="6" id="KW-0539">Nucleus</keyword>
<dbReference type="InterPro" id="IPR002554">
    <property type="entry name" value="PP2A_B56"/>
</dbReference>
<evidence type="ECO:0000256" key="3">
    <source>
        <dbReference type="ARBA" id="ARBA00008259"/>
    </source>
</evidence>
<sequence>MKGLQKIVSLSRSKSEDKSIKADKQQLQQQQSLVTNSSKLNSTPTPTNSPLPTVPPQTPTKNTMDQQQQQTITGKHLPDPNREVPKSGALNKFKNTQQQQLSASPAPRDSVLNPASAAKTPKRQRSSRFHITEKVELEVLKNLKDVPASERPELFLKKLQQCHVIFDFKDALSDLKGKDIKRNTLSELVEYINNSRGVVTDAVYPAVVSMFSANLFRTLPPNVNPTGDAFDPEEDEPVLETCWPHIQIVYEFFLRFLESADFNVNIAKKYVDQHFVLSLLDLFDSEDPRERDFLKTTLHRIYGKFLNLRAFIRRSINHVFFLFIYEVERHNGIAELLEILGSIINGFALPLKDEHKVFLGRVLLPLHKGKSLTLYHPQLAYCVVQFLEKDPALTVEVKQTYVKVVVGGLLRFWPKVNSPKEVMFLNEMEEILDVIEPQEFIKIQVAERALYYWNNDYIINLMSDNASVILPIMFSSLYKNSKTHWNRTIHGLIYNALKLFMEISPKLFDECTNKYKQSRQLERKKQKDREDAWAKLDELASKNADLVNQQGSIPAFPTSKQNGTFKNPLVNDPSENLLDEKADNQDDDILTKELQFEERPAPKRFRRKNFLQVDEKKQFEERPAPQRFRRKSVLPVDEQVLSELSRHKSLEDLINKNGGNTAGKSTQDTQ</sequence>
<accession>A0AAD5U720</accession>
<dbReference type="Proteomes" id="UP001211065">
    <property type="component" value="Unassembled WGS sequence"/>
</dbReference>
<feature type="region of interest" description="Disordered" evidence="9">
    <location>
        <begin position="1"/>
        <end position="128"/>
    </location>
</feature>
<dbReference type="GO" id="GO:0005737">
    <property type="term" value="C:cytoplasm"/>
    <property type="evidence" value="ECO:0007669"/>
    <property type="project" value="UniProtKB-SubCell"/>
</dbReference>
<evidence type="ECO:0000256" key="8">
    <source>
        <dbReference type="PIRNR" id="PIRNR028043"/>
    </source>
</evidence>
<evidence type="ECO:0000256" key="5">
    <source>
        <dbReference type="ARBA" id="ARBA00022553"/>
    </source>
</evidence>
<dbReference type="EMBL" id="JADGJW010000063">
    <property type="protein sequence ID" value="KAJ3225370.1"/>
    <property type="molecule type" value="Genomic_DNA"/>
</dbReference>
<dbReference type="AlphaFoldDB" id="A0AAD5U720"/>
<feature type="compositionally biased region" description="Basic and acidic residues" evidence="9">
    <location>
        <begin position="13"/>
        <end position="24"/>
    </location>
</feature>
<name>A0AAD5U720_9FUNG</name>
<comment type="caution">
    <text evidence="10">The sequence shown here is derived from an EMBL/GenBank/DDBJ whole genome shotgun (WGS) entry which is preliminary data.</text>
</comment>
<dbReference type="GO" id="GO:0000159">
    <property type="term" value="C:protein phosphatase type 2A complex"/>
    <property type="evidence" value="ECO:0007669"/>
    <property type="project" value="UniProtKB-UniRule"/>
</dbReference>
<feature type="region of interest" description="Disordered" evidence="9">
    <location>
        <begin position="551"/>
        <end position="574"/>
    </location>
</feature>
<feature type="compositionally biased region" description="Polar residues" evidence="9">
    <location>
        <begin position="657"/>
        <end position="670"/>
    </location>
</feature>
<dbReference type="GO" id="GO:1901991">
    <property type="term" value="P:negative regulation of mitotic cell cycle phase transition"/>
    <property type="evidence" value="ECO:0007669"/>
    <property type="project" value="UniProtKB-ARBA"/>
</dbReference>
<dbReference type="GO" id="GO:0051754">
    <property type="term" value="P:meiotic sister chromatid cohesion, centromeric"/>
    <property type="evidence" value="ECO:0007669"/>
    <property type="project" value="UniProtKB-ARBA"/>
</dbReference>
<evidence type="ECO:0000256" key="2">
    <source>
        <dbReference type="ARBA" id="ARBA00004496"/>
    </source>
</evidence>
<evidence type="ECO:0000256" key="4">
    <source>
        <dbReference type="ARBA" id="ARBA00022490"/>
    </source>
</evidence>
<dbReference type="InterPro" id="IPR011989">
    <property type="entry name" value="ARM-like"/>
</dbReference>
<comment type="similarity">
    <text evidence="3">Belongs to the phosphatase 2A regulatory subunit B family.</text>
</comment>
<feature type="compositionally biased region" description="Polar residues" evidence="9">
    <location>
        <begin position="59"/>
        <end position="73"/>
    </location>
</feature>
<dbReference type="GO" id="GO:0005816">
    <property type="term" value="C:spindle pole body"/>
    <property type="evidence" value="ECO:0007669"/>
    <property type="project" value="UniProtKB-ARBA"/>
</dbReference>
<dbReference type="GO" id="GO:0098813">
    <property type="term" value="P:nuclear chromosome segregation"/>
    <property type="evidence" value="ECO:0007669"/>
    <property type="project" value="UniProtKB-ARBA"/>
</dbReference>
<dbReference type="FunFam" id="1.25.10.10:FF:000016">
    <property type="entry name" value="Serine/threonine-protein phosphatase 2A 56 kDa regulatory subunit"/>
    <property type="match status" value="1"/>
</dbReference>
<reference evidence="10" key="1">
    <citation type="submission" date="2020-05" db="EMBL/GenBank/DDBJ databases">
        <title>Phylogenomic resolution of chytrid fungi.</title>
        <authorList>
            <person name="Stajich J.E."/>
            <person name="Amses K."/>
            <person name="Simmons R."/>
            <person name="Seto K."/>
            <person name="Myers J."/>
            <person name="Bonds A."/>
            <person name="Quandt C.A."/>
            <person name="Barry K."/>
            <person name="Liu P."/>
            <person name="Grigoriev I."/>
            <person name="Longcore J.E."/>
            <person name="James T.Y."/>
        </authorList>
    </citation>
    <scope>NUCLEOTIDE SEQUENCE</scope>
    <source>
        <strain evidence="10">JEL0476</strain>
    </source>
</reference>
<dbReference type="Gene3D" id="1.25.10.10">
    <property type="entry name" value="Leucine-rich Repeat Variant"/>
    <property type="match status" value="1"/>
</dbReference>
<feature type="compositionally biased region" description="Pro residues" evidence="9">
    <location>
        <begin position="47"/>
        <end position="58"/>
    </location>
</feature>
<feature type="compositionally biased region" description="Polar residues" evidence="9">
    <location>
        <begin position="551"/>
        <end position="565"/>
    </location>
</feature>
<evidence type="ECO:0000256" key="1">
    <source>
        <dbReference type="ARBA" id="ARBA00004123"/>
    </source>
</evidence>
<feature type="compositionally biased region" description="Basic and acidic residues" evidence="9">
    <location>
        <begin position="76"/>
        <end position="85"/>
    </location>
</feature>
<comment type="subcellular location">
    <subcellularLocation>
        <location evidence="2">Cytoplasm</location>
    </subcellularLocation>
    <subcellularLocation>
        <location evidence="1">Nucleus</location>
    </subcellularLocation>
</comment>
<dbReference type="GO" id="GO:0005634">
    <property type="term" value="C:nucleus"/>
    <property type="evidence" value="ECO:0007669"/>
    <property type="project" value="UniProtKB-SubCell"/>
</dbReference>
<organism evidence="10 11">
    <name type="scientific">Clydaea vesicula</name>
    <dbReference type="NCBI Taxonomy" id="447962"/>
    <lineage>
        <taxon>Eukaryota</taxon>
        <taxon>Fungi</taxon>
        <taxon>Fungi incertae sedis</taxon>
        <taxon>Chytridiomycota</taxon>
        <taxon>Chytridiomycota incertae sedis</taxon>
        <taxon>Chytridiomycetes</taxon>
        <taxon>Lobulomycetales</taxon>
        <taxon>Lobulomycetaceae</taxon>
        <taxon>Clydaea</taxon>
    </lineage>
</organism>
<proteinExistence type="inferred from homology"/>
<keyword evidence="11" id="KW-1185">Reference proteome</keyword>
<evidence type="ECO:0000256" key="6">
    <source>
        <dbReference type="ARBA" id="ARBA00023242"/>
    </source>
</evidence>
<feature type="compositionally biased region" description="Low complexity" evidence="9">
    <location>
        <begin position="25"/>
        <end position="46"/>
    </location>
</feature>
<evidence type="ECO:0000256" key="7">
    <source>
        <dbReference type="ARBA" id="ARBA00064351"/>
    </source>
</evidence>
<dbReference type="GO" id="GO:0000775">
    <property type="term" value="C:chromosome, centromeric region"/>
    <property type="evidence" value="ECO:0007669"/>
    <property type="project" value="UniProtKB-ARBA"/>
</dbReference>
<protein>
    <recommendedName>
        <fullName evidence="8">Serine/threonine-protein phosphatase 2A 56 kDa regulatory subunit</fullName>
    </recommendedName>
</protein>